<evidence type="ECO:0000313" key="13">
    <source>
        <dbReference type="EMBL" id="SBW05894.1"/>
    </source>
</evidence>
<keyword evidence="8 11" id="KW-0456">Lyase</keyword>
<dbReference type="AlphaFoldDB" id="A0A212K2E5"/>
<evidence type="ECO:0000256" key="4">
    <source>
        <dbReference type="ARBA" id="ARBA00023098"/>
    </source>
</evidence>
<dbReference type="EMBL" id="FLUL01000001">
    <property type="protein sequence ID" value="SBW05894.1"/>
    <property type="molecule type" value="Genomic_DNA"/>
</dbReference>
<evidence type="ECO:0000256" key="12">
    <source>
        <dbReference type="SAM" id="Phobius"/>
    </source>
</evidence>
<feature type="chain" id="PRO_5023452780" description="Phosphatidylserine decarboxylase alpha chain" evidence="11">
    <location>
        <begin position="210"/>
        <end position="242"/>
    </location>
</feature>
<dbReference type="GO" id="GO:0006646">
    <property type="term" value="P:phosphatidylethanolamine biosynthetic process"/>
    <property type="evidence" value="ECO:0007669"/>
    <property type="project" value="UniProtKB-UniRule"/>
</dbReference>
<comment type="similarity">
    <text evidence="11">Belongs to the phosphatidylserine decarboxylase family. PSD-A subfamily.</text>
</comment>
<dbReference type="GO" id="GO:0004609">
    <property type="term" value="F:phosphatidylserine decarboxylase activity"/>
    <property type="evidence" value="ECO:0007669"/>
    <property type="project" value="UniProtKB-UniRule"/>
</dbReference>
<evidence type="ECO:0000256" key="1">
    <source>
        <dbReference type="ARBA" id="ARBA00022475"/>
    </source>
</evidence>
<keyword evidence="9 11" id="KW-1208">Phospholipid metabolism</keyword>
<comment type="catalytic activity">
    <reaction evidence="11">
        <text>a 1,2-diacyl-sn-glycero-3-phospho-L-serine + H(+) = a 1,2-diacyl-sn-glycero-3-phosphoethanolamine + CO2</text>
        <dbReference type="Rhea" id="RHEA:20828"/>
        <dbReference type="ChEBI" id="CHEBI:15378"/>
        <dbReference type="ChEBI" id="CHEBI:16526"/>
        <dbReference type="ChEBI" id="CHEBI:57262"/>
        <dbReference type="ChEBI" id="CHEBI:64612"/>
        <dbReference type="EC" id="4.1.1.65"/>
    </reaction>
</comment>
<comment type="pathway">
    <text evidence="11">Phospholipid metabolism; phosphatidylethanolamine biosynthesis; phosphatidylethanolamine from CDP-diacylglycerol: step 2/2.</text>
</comment>
<keyword evidence="6 11" id="KW-0865">Zymogen</keyword>
<dbReference type="PANTHER" id="PTHR35809:SF1">
    <property type="entry name" value="ARCHAETIDYLSERINE DECARBOXYLASE PROENZYME-RELATED"/>
    <property type="match status" value="1"/>
</dbReference>
<feature type="site" description="Cleavage (non-hydrolytic); by autocatalysis" evidence="11">
    <location>
        <begin position="209"/>
        <end position="210"/>
    </location>
</feature>
<gene>
    <name evidence="11 13" type="primary">psd</name>
    <name evidence="13" type="ORF">KL86DYS2_12873</name>
</gene>
<evidence type="ECO:0000256" key="9">
    <source>
        <dbReference type="ARBA" id="ARBA00023264"/>
    </source>
</evidence>
<feature type="active site" description="Schiff-base intermediate with substrate; via pyruvic acid" evidence="11">
    <location>
        <position position="210"/>
    </location>
</feature>
<feature type="transmembrane region" description="Helical" evidence="12">
    <location>
        <begin position="56"/>
        <end position="74"/>
    </location>
</feature>
<evidence type="ECO:0000256" key="6">
    <source>
        <dbReference type="ARBA" id="ARBA00023145"/>
    </source>
</evidence>
<dbReference type="HAMAP" id="MF_00664">
    <property type="entry name" value="PS_decarb_PSD_A"/>
    <property type="match status" value="1"/>
</dbReference>
<keyword evidence="3 11" id="KW-0210">Decarboxylase</keyword>
<dbReference type="GO" id="GO:0005886">
    <property type="term" value="C:plasma membrane"/>
    <property type="evidence" value="ECO:0007669"/>
    <property type="project" value="UniProtKB-SubCell"/>
</dbReference>
<keyword evidence="12" id="KW-1133">Transmembrane helix</keyword>
<keyword evidence="4 11" id="KW-0443">Lipid metabolism</keyword>
<evidence type="ECO:0000256" key="5">
    <source>
        <dbReference type="ARBA" id="ARBA00023136"/>
    </source>
</evidence>
<keyword evidence="10 11" id="KW-0670">Pyruvate</keyword>
<dbReference type="PANTHER" id="PTHR35809">
    <property type="entry name" value="ARCHAETIDYLSERINE DECARBOXYLASE PROENZYME-RELATED"/>
    <property type="match status" value="1"/>
</dbReference>
<evidence type="ECO:0000256" key="11">
    <source>
        <dbReference type="HAMAP-Rule" id="MF_00664"/>
    </source>
</evidence>
<comment type="PTM">
    <text evidence="11">Is synthesized initially as an inactive proenzyme. Formation of the active enzyme involves a self-maturation process in which the active site pyruvoyl group is generated from an internal serine residue via an autocatalytic post-translational modification. Two non-identical subunits are generated from the proenzyme in this reaction, and the pyruvate is formed at the N-terminus of the alpha chain, which is derived from the carboxyl end of the proenzyme. The post-translation cleavage follows an unusual pathway, termed non-hydrolytic serinolysis, in which the side chain hydroxyl group of the serine supplies its oxygen atom to form the C-terminus of the beta chain, while the remainder of the serine residue undergoes an oxidative deamination to produce ammonia and the pyruvoyl prosthetic group on the alpha chain.</text>
</comment>
<organism evidence="13">
    <name type="scientific">uncultured Dysgonomonas sp</name>
    <dbReference type="NCBI Taxonomy" id="206096"/>
    <lineage>
        <taxon>Bacteria</taxon>
        <taxon>Pseudomonadati</taxon>
        <taxon>Bacteroidota</taxon>
        <taxon>Bacteroidia</taxon>
        <taxon>Bacteroidales</taxon>
        <taxon>Dysgonomonadaceae</taxon>
        <taxon>Dysgonomonas</taxon>
        <taxon>environmental samples</taxon>
    </lineage>
</organism>
<protein>
    <recommendedName>
        <fullName evidence="11">Phosphatidylserine decarboxylase proenzyme</fullName>
        <ecNumber evidence="11">4.1.1.65</ecNumber>
    </recommendedName>
    <component>
        <recommendedName>
            <fullName evidence="11">Phosphatidylserine decarboxylase alpha chain</fullName>
        </recommendedName>
    </component>
    <component>
        <recommendedName>
            <fullName evidence="11">Phosphatidylserine decarboxylase beta chain</fullName>
        </recommendedName>
    </component>
</protein>
<keyword evidence="5 11" id="KW-0472">Membrane</keyword>
<feature type="chain" id="PRO_5023452781" description="Phosphatidylserine decarboxylase beta chain" evidence="11">
    <location>
        <begin position="1"/>
        <end position="209"/>
    </location>
</feature>
<sequence>MYISPNKDTFAPYIKYVYHKIMKVHHEGRGVLTTYFIILFVLNGVLWYFFRHTFLSYLAGGASLVFFGIVLNFYRSPYRQFKGDSNGVVVASADGKIVAIEEVYEGEYFKDKRIIVSIFMSPFNVHANWYPINGKVLMSKHHDGRFMAAYLPKSSTENERSTVVMETEDGKNQILLRQVAGAMARRIVTYAQVGETGSIDEHLGFIKLGSRVDVYLPLGTEILVEMDQKVTGNQTVIAKFRA</sequence>
<comment type="function">
    <text evidence="11">Catalyzes the formation of phosphatidylethanolamine (PtdEtn) from phosphatidylserine (PtdSer).</text>
</comment>
<dbReference type="InterPro" id="IPR003817">
    <property type="entry name" value="PS_Dcarbxylase"/>
</dbReference>
<keyword evidence="12" id="KW-0812">Transmembrane</keyword>
<dbReference type="EC" id="4.1.1.65" evidence="11"/>
<reference evidence="13" key="1">
    <citation type="submission" date="2016-04" db="EMBL/GenBank/DDBJ databases">
        <authorList>
            <person name="Evans L.H."/>
            <person name="Alamgir A."/>
            <person name="Owens N."/>
            <person name="Weber N.D."/>
            <person name="Virtaneva K."/>
            <person name="Barbian K."/>
            <person name="Babar A."/>
            <person name="Rosenke K."/>
        </authorList>
    </citation>
    <scope>NUCLEOTIDE SEQUENCE</scope>
    <source>
        <strain evidence="13">86-2</strain>
    </source>
</reference>
<comment type="cofactor">
    <cofactor evidence="11">
        <name>pyruvate</name>
        <dbReference type="ChEBI" id="CHEBI:15361"/>
    </cofactor>
    <text evidence="11">Binds 1 pyruvoyl group covalently per subunit.</text>
</comment>
<keyword evidence="2 11" id="KW-0444">Lipid biosynthesis</keyword>
<evidence type="ECO:0000256" key="2">
    <source>
        <dbReference type="ARBA" id="ARBA00022516"/>
    </source>
</evidence>
<dbReference type="UniPathway" id="UPA00558">
    <property type="reaction ID" value="UER00616"/>
</dbReference>
<keyword evidence="7 11" id="KW-0594">Phospholipid biosynthesis</keyword>
<keyword evidence="1 11" id="KW-1003">Cell membrane</keyword>
<evidence type="ECO:0000256" key="3">
    <source>
        <dbReference type="ARBA" id="ARBA00022793"/>
    </source>
</evidence>
<evidence type="ECO:0000256" key="7">
    <source>
        <dbReference type="ARBA" id="ARBA00023209"/>
    </source>
</evidence>
<dbReference type="InterPro" id="IPR033175">
    <property type="entry name" value="PSD-A"/>
</dbReference>
<evidence type="ECO:0000256" key="8">
    <source>
        <dbReference type="ARBA" id="ARBA00023239"/>
    </source>
</evidence>
<feature type="transmembrane region" description="Helical" evidence="12">
    <location>
        <begin position="30"/>
        <end position="50"/>
    </location>
</feature>
<name>A0A212K2E5_9BACT</name>
<comment type="subcellular location">
    <subcellularLocation>
        <location evidence="11">Cell membrane</location>
        <topology evidence="11">Peripheral membrane protein</topology>
    </subcellularLocation>
</comment>
<evidence type="ECO:0000256" key="10">
    <source>
        <dbReference type="ARBA" id="ARBA00023317"/>
    </source>
</evidence>
<comment type="subunit">
    <text evidence="11">Heterodimer of a large membrane-associated beta subunit and a small pyruvoyl-containing alpha subunit.</text>
</comment>
<feature type="modified residue" description="Pyruvic acid (Ser); by autocatalysis" evidence="11">
    <location>
        <position position="210"/>
    </location>
</feature>
<dbReference type="Pfam" id="PF02666">
    <property type="entry name" value="PS_Dcarbxylase"/>
    <property type="match status" value="1"/>
</dbReference>
<accession>A0A212K2E5</accession>
<proteinExistence type="inferred from homology"/>
<dbReference type="NCBIfam" id="NF003678">
    <property type="entry name" value="PRK05305.1-2"/>
    <property type="match status" value="1"/>
</dbReference>